<dbReference type="InterPro" id="IPR000343">
    <property type="entry name" value="4pyrrol_synth_GluRdtase"/>
</dbReference>
<protein>
    <recommendedName>
        <fullName evidence="3 8">Glutamyl-tRNA reductase</fullName>
        <shortName evidence="8">GluTR</shortName>
        <ecNumber evidence="3 8">1.2.1.70</ecNumber>
    </recommendedName>
</protein>
<dbReference type="PANTHER" id="PTHR43013">
    <property type="entry name" value="GLUTAMYL-TRNA REDUCTASE"/>
    <property type="match status" value="1"/>
</dbReference>
<dbReference type="NCBIfam" id="TIGR01035">
    <property type="entry name" value="hemA"/>
    <property type="match status" value="1"/>
</dbReference>
<feature type="binding site" evidence="8 10">
    <location>
        <position position="110"/>
    </location>
    <ligand>
        <name>substrate</name>
    </ligand>
</feature>
<keyword evidence="4 8" id="KW-0521">NADP</keyword>
<evidence type="ECO:0000259" key="15">
    <source>
        <dbReference type="Pfam" id="PF01488"/>
    </source>
</evidence>
<feature type="site" description="Important for activity" evidence="8 12">
    <location>
        <position position="100"/>
    </location>
</feature>
<comment type="caution">
    <text evidence="17">The sequence shown here is derived from an EMBL/GenBank/DDBJ whole genome shotgun (WGS) entry which is preliminary data.</text>
</comment>
<dbReference type="InterPro" id="IPR006151">
    <property type="entry name" value="Shikm_DH/Glu-tRNA_Rdtase"/>
</dbReference>
<keyword evidence="6 8" id="KW-0627">Porphyrin biosynthesis</keyword>
<evidence type="ECO:0000313" key="17">
    <source>
        <dbReference type="EMBL" id="RDU69514.1"/>
    </source>
</evidence>
<dbReference type="Pfam" id="PF05201">
    <property type="entry name" value="GlutR_N"/>
    <property type="match status" value="1"/>
</dbReference>
<evidence type="ECO:0000256" key="8">
    <source>
        <dbReference type="HAMAP-Rule" id="MF_00087"/>
    </source>
</evidence>
<evidence type="ECO:0000256" key="5">
    <source>
        <dbReference type="ARBA" id="ARBA00023002"/>
    </source>
</evidence>
<evidence type="ECO:0000256" key="13">
    <source>
        <dbReference type="RuleBase" id="RU000584"/>
    </source>
</evidence>
<dbReference type="EC" id="1.2.1.70" evidence="3 8"/>
<reference evidence="17 18" key="1">
    <citation type="submission" date="2018-04" db="EMBL/GenBank/DDBJ databases">
        <title>Novel Campyloabacter and Helicobacter Species and Strains.</title>
        <authorList>
            <person name="Mannion A.J."/>
            <person name="Shen Z."/>
            <person name="Fox J.G."/>
        </authorList>
    </citation>
    <scope>NUCLEOTIDE SEQUENCE [LARGE SCALE GENOMIC DNA]</scope>
    <source>
        <strain evidence="17 18">ATCC 700242</strain>
    </source>
</reference>
<dbReference type="SUPFAM" id="SSF69075">
    <property type="entry name" value="Glutamyl tRNA-reductase dimerization domain"/>
    <property type="match status" value="1"/>
</dbReference>
<dbReference type="HAMAP" id="MF_00087">
    <property type="entry name" value="Glu_tRNA_reductase"/>
    <property type="match status" value="1"/>
</dbReference>
<dbReference type="RefSeq" id="WP_104724533.1">
    <property type="nucleotide sequence ID" value="NZ_FZNE01000003.1"/>
</dbReference>
<dbReference type="Proteomes" id="UP000257067">
    <property type="component" value="Unassembled WGS sequence"/>
</dbReference>
<feature type="binding site" evidence="8 10">
    <location>
        <begin position="49"/>
        <end position="52"/>
    </location>
    <ligand>
        <name>substrate</name>
    </ligand>
</feature>
<dbReference type="PANTHER" id="PTHR43013:SF1">
    <property type="entry name" value="GLUTAMYL-TRNA REDUCTASE"/>
    <property type="match status" value="1"/>
</dbReference>
<feature type="domain" description="Quinate/shikimate 5-dehydrogenase/glutamyl-tRNA reductase" evidence="15">
    <location>
        <begin position="181"/>
        <end position="298"/>
    </location>
</feature>
<dbReference type="FunFam" id="3.30.460.30:FF:000001">
    <property type="entry name" value="Glutamyl-tRNA reductase"/>
    <property type="match status" value="1"/>
</dbReference>
<evidence type="ECO:0000256" key="9">
    <source>
        <dbReference type="PIRSR" id="PIRSR000445-1"/>
    </source>
</evidence>
<dbReference type="PROSITE" id="PS00747">
    <property type="entry name" value="GLUTR"/>
    <property type="match status" value="1"/>
</dbReference>
<dbReference type="Pfam" id="PF01488">
    <property type="entry name" value="Shikimate_DH"/>
    <property type="match status" value="1"/>
</dbReference>
<comment type="pathway">
    <text evidence="1 8 13">Porphyrin-containing compound metabolism; protoporphyrin-IX biosynthesis; 5-aminolevulinate from L-glutamyl-tRNA(Glu): step 1/2.</text>
</comment>
<evidence type="ECO:0000256" key="4">
    <source>
        <dbReference type="ARBA" id="ARBA00022857"/>
    </source>
</evidence>
<feature type="active site" description="Nucleophile" evidence="8 9">
    <location>
        <position position="50"/>
    </location>
</feature>
<evidence type="ECO:0000313" key="18">
    <source>
        <dbReference type="Proteomes" id="UP000257067"/>
    </source>
</evidence>
<dbReference type="InterPro" id="IPR018214">
    <property type="entry name" value="GluRdtase_CS"/>
</dbReference>
<dbReference type="InterPro" id="IPR036343">
    <property type="entry name" value="GluRdtase_N_sf"/>
</dbReference>
<dbReference type="UniPathway" id="UPA00251">
    <property type="reaction ID" value="UER00316"/>
</dbReference>
<proteinExistence type="inferred from homology"/>
<evidence type="ECO:0000256" key="7">
    <source>
        <dbReference type="ARBA" id="ARBA00047464"/>
    </source>
</evidence>
<dbReference type="Gene3D" id="3.40.50.720">
    <property type="entry name" value="NAD(P)-binding Rossmann-like Domain"/>
    <property type="match status" value="1"/>
</dbReference>
<comment type="similarity">
    <text evidence="2 8 13">Belongs to the glutamyl-tRNA reductase family.</text>
</comment>
<evidence type="ECO:0000256" key="1">
    <source>
        <dbReference type="ARBA" id="ARBA00005059"/>
    </source>
</evidence>
<dbReference type="EMBL" id="NXLU01000002">
    <property type="protein sequence ID" value="RDU69514.1"/>
    <property type="molecule type" value="Genomic_DNA"/>
</dbReference>
<sequence length="432" mass="48749">MYAIISFSHKRLDISLREQIALLQDEIPYFYQGIFQTSSAVEECIILSTCNRFEILLYGKALKQEDLEGLIDFLAQKRGIESKILRENANVLCDKEAVEHILKVASSLDSLVVGETQITGQLKSAYKISFNLGFCKKALSRLVHFAFKCSALVRNQTQISKSPISVASVAVTKFMQYHPDQKEKIIVVGTGEIGSLCAKHLLSHGFSIILLSGRIQSAQALAKELGERVEVAPLSSLYSLLSLHPYLFTATGAPHAIITQEVVPPKKQCLWFDMALPRDIEDGIIGAEVFVIDDLQEIVNDNINKRQQELSNALKIIDEQTKQFFAWIKTLEVEPIIKSFRAKAKECAISEIKRAVKKGFLARENAQEVERILHNAFNKFLHHPTVYIKTIKECPEGDFILDNVKKLFDLGGVEIYQNPYKCERDFKSKKDL</sequence>
<comment type="subunit">
    <text evidence="8">Homodimer.</text>
</comment>
<dbReference type="AlphaFoldDB" id="A0A3D8IY18"/>
<name>A0A3D8IY18_9HELI</name>
<organism evidence="17 18">
    <name type="scientific">Helicobacter cholecystus</name>
    <dbReference type="NCBI Taxonomy" id="45498"/>
    <lineage>
        <taxon>Bacteria</taxon>
        <taxon>Pseudomonadati</taxon>
        <taxon>Campylobacterota</taxon>
        <taxon>Epsilonproteobacteria</taxon>
        <taxon>Campylobacterales</taxon>
        <taxon>Helicobacteraceae</taxon>
        <taxon>Helicobacter</taxon>
    </lineage>
</organism>
<dbReference type="SUPFAM" id="SSF69742">
    <property type="entry name" value="Glutamyl tRNA-reductase catalytic, N-terminal domain"/>
    <property type="match status" value="1"/>
</dbReference>
<dbReference type="InterPro" id="IPR015895">
    <property type="entry name" value="4pyrrol_synth_GluRdtase_N"/>
</dbReference>
<dbReference type="OrthoDB" id="110209at2"/>
<keyword evidence="5 8" id="KW-0560">Oxidoreductase</keyword>
<feature type="domain" description="Tetrapyrrole biosynthesis glutamyl-tRNA reductase dimerisation" evidence="14">
    <location>
        <begin position="313"/>
        <end position="410"/>
    </location>
</feature>
<accession>A0A3D8IY18</accession>
<evidence type="ECO:0000259" key="16">
    <source>
        <dbReference type="Pfam" id="PF05201"/>
    </source>
</evidence>
<feature type="domain" description="Glutamyl-tRNA reductase N-terminal" evidence="16">
    <location>
        <begin position="5"/>
        <end position="157"/>
    </location>
</feature>
<feature type="binding site" evidence="8 10">
    <location>
        <begin position="115"/>
        <end position="117"/>
    </location>
    <ligand>
        <name>substrate</name>
    </ligand>
</feature>
<dbReference type="PIRSF" id="PIRSF000445">
    <property type="entry name" value="4pyrrol_synth_GluRdtase"/>
    <property type="match status" value="1"/>
</dbReference>
<dbReference type="InterPro" id="IPR036291">
    <property type="entry name" value="NAD(P)-bd_dom_sf"/>
</dbReference>
<dbReference type="GO" id="GO:0008883">
    <property type="term" value="F:glutamyl-tRNA reductase activity"/>
    <property type="evidence" value="ECO:0007669"/>
    <property type="project" value="UniProtKB-UniRule"/>
</dbReference>
<evidence type="ECO:0000256" key="2">
    <source>
        <dbReference type="ARBA" id="ARBA00005916"/>
    </source>
</evidence>
<dbReference type="Gene3D" id="3.30.460.30">
    <property type="entry name" value="Glutamyl-tRNA reductase, N-terminal domain"/>
    <property type="match status" value="1"/>
</dbReference>
<dbReference type="SUPFAM" id="SSF51735">
    <property type="entry name" value="NAD(P)-binding Rossmann-fold domains"/>
    <property type="match status" value="1"/>
</dbReference>
<dbReference type="InterPro" id="IPR015896">
    <property type="entry name" value="4pyrrol_synth_GluRdtase_dimer"/>
</dbReference>
<comment type="domain">
    <text evidence="8">Possesses an unusual extended V-shaped dimeric structure with each monomer consisting of three distinct domains arranged along a curved 'spinal' alpha-helix. The N-terminal catalytic domain specifically recognizes the glutamate moiety of the substrate. The second domain is the NADPH-binding domain, and the third C-terminal domain is responsible for dimerization.</text>
</comment>
<evidence type="ECO:0000256" key="10">
    <source>
        <dbReference type="PIRSR" id="PIRSR000445-2"/>
    </source>
</evidence>
<evidence type="ECO:0000256" key="3">
    <source>
        <dbReference type="ARBA" id="ARBA00012970"/>
    </source>
</evidence>
<dbReference type="Pfam" id="PF00745">
    <property type="entry name" value="GlutR_dimer"/>
    <property type="match status" value="1"/>
</dbReference>
<evidence type="ECO:0000256" key="11">
    <source>
        <dbReference type="PIRSR" id="PIRSR000445-3"/>
    </source>
</evidence>
<feature type="binding site" evidence="8 11">
    <location>
        <begin position="189"/>
        <end position="194"/>
    </location>
    <ligand>
        <name>NADP(+)</name>
        <dbReference type="ChEBI" id="CHEBI:58349"/>
    </ligand>
</feature>
<gene>
    <name evidence="8" type="primary">hemA</name>
    <name evidence="17" type="ORF">CQA62_02370</name>
</gene>
<keyword evidence="18" id="KW-1185">Reference proteome</keyword>
<dbReference type="CDD" id="cd05213">
    <property type="entry name" value="NAD_bind_Glutamyl_tRNA_reduct"/>
    <property type="match status" value="1"/>
</dbReference>
<dbReference type="InterPro" id="IPR036453">
    <property type="entry name" value="GluRdtase_dimer_dom_sf"/>
</dbReference>
<evidence type="ECO:0000259" key="14">
    <source>
        <dbReference type="Pfam" id="PF00745"/>
    </source>
</evidence>
<comment type="miscellaneous">
    <text evidence="8">During catalysis, the active site Cys acts as a nucleophile attacking the alpha-carbonyl group of tRNA-bound glutamate with the formation of a thioester intermediate between enzyme and glutamate, and the concomitant release of tRNA(Glu). The thioester intermediate is finally reduced by direct hydride transfer from NADPH, to form the product GSA.</text>
</comment>
<evidence type="ECO:0000256" key="6">
    <source>
        <dbReference type="ARBA" id="ARBA00023244"/>
    </source>
</evidence>
<comment type="catalytic activity">
    <reaction evidence="7 8 13">
        <text>(S)-4-amino-5-oxopentanoate + tRNA(Glu) + NADP(+) = L-glutamyl-tRNA(Glu) + NADPH + H(+)</text>
        <dbReference type="Rhea" id="RHEA:12344"/>
        <dbReference type="Rhea" id="RHEA-COMP:9663"/>
        <dbReference type="Rhea" id="RHEA-COMP:9680"/>
        <dbReference type="ChEBI" id="CHEBI:15378"/>
        <dbReference type="ChEBI" id="CHEBI:57501"/>
        <dbReference type="ChEBI" id="CHEBI:57783"/>
        <dbReference type="ChEBI" id="CHEBI:58349"/>
        <dbReference type="ChEBI" id="CHEBI:78442"/>
        <dbReference type="ChEBI" id="CHEBI:78520"/>
        <dbReference type="EC" id="1.2.1.70"/>
    </reaction>
</comment>
<dbReference type="GO" id="GO:0019353">
    <property type="term" value="P:protoporphyrinogen IX biosynthetic process from glutamate"/>
    <property type="evidence" value="ECO:0007669"/>
    <property type="project" value="TreeGrafter"/>
</dbReference>
<dbReference type="GO" id="GO:0050661">
    <property type="term" value="F:NADP binding"/>
    <property type="evidence" value="ECO:0007669"/>
    <property type="project" value="InterPro"/>
</dbReference>
<evidence type="ECO:0000256" key="12">
    <source>
        <dbReference type="PIRSR" id="PIRSR000445-4"/>
    </source>
</evidence>
<feature type="binding site" evidence="8 10">
    <location>
        <position position="121"/>
    </location>
    <ligand>
        <name>substrate</name>
    </ligand>
</feature>
<comment type="function">
    <text evidence="8">Catalyzes the NADPH-dependent reduction of glutamyl-tRNA(Glu) to glutamate 1-semialdehyde (GSA).</text>
</comment>